<dbReference type="PANTHER" id="PTHR24138">
    <property type="entry name" value="INTRACELLLAR PHOSPHOLIPASE A FAMILY"/>
    <property type="match status" value="1"/>
</dbReference>
<dbReference type="PANTHER" id="PTHR24138:SF10">
    <property type="entry name" value="PHOSPHOLIPASE A2"/>
    <property type="match status" value="1"/>
</dbReference>
<evidence type="ECO:0000256" key="2">
    <source>
        <dbReference type="PROSITE-ProRule" id="PRU01161"/>
    </source>
</evidence>
<dbReference type="RefSeq" id="WP_323298697.1">
    <property type="nucleotide sequence ID" value="NZ_JAYFUM010000028.1"/>
</dbReference>
<proteinExistence type="predicted"/>
<dbReference type="CDD" id="cd07199">
    <property type="entry name" value="Pat17_PNPLA8_PNPLA9_like"/>
    <property type="match status" value="1"/>
</dbReference>
<dbReference type="SUPFAM" id="SSF52151">
    <property type="entry name" value="FabD/lysophospholipase-like"/>
    <property type="match status" value="1"/>
</dbReference>
<dbReference type="InterPro" id="IPR002641">
    <property type="entry name" value="PNPLA_dom"/>
</dbReference>
<evidence type="ECO:0000313" key="5">
    <source>
        <dbReference type="Proteomes" id="UP001302949"/>
    </source>
</evidence>
<keyword evidence="1 2" id="KW-0443">Lipid metabolism</keyword>
<dbReference type="Gene3D" id="3.40.1090.10">
    <property type="entry name" value="Cytosolic phospholipase A2 catalytic domain"/>
    <property type="match status" value="1"/>
</dbReference>
<organism evidence="4 5">
    <name type="scientific">Arcicella rigui</name>
    <dbReference type="NCBI Taxonomy" id="797020"/>
    <lineage>
        <taxon>Bacteria</taxon>
        <taxon>Pseudomonadati</taxon>
        <taxon>Bacteroidota</taxon>
        <taxon>Cytophagia</taxon>
        <taxon>Cytophagales</taxon>
        <taxon>Flectobacillaceae</taxon>
        <taxon>Arcicella</taxon>
    </lineage>
</organism>
<dbReference type="Proteomes" id="UP001302949">
    <property type="component" value="Unassembled WGS sequence"/>
</dbReference>
<feature type="active site" description="Nucleophile" evidence="2">
    <location>
        <position position="59"/>
    </location>
</feature>
<feature type="active site" description="Proton acceptor" evidence="2">
    <location>
        <position position="189"/>
    </location>
</feature>
<sequence length="394" mass="44125">MTAREIARKNLGIKPENKIILSFDGGGMRGIFTVQLLKKLEEVAGSPVYEWADMVAGTSTGAIIASLIAFKKSAKDIEDIYEKMVKRVFTKKGLFANRFYNPPAFDKKNYRNVVKSVFGDNTLKQVTTSSNIDILLTSKDLSAGEETFFTCFTKDSEVKGTYQDVLIRGVLEATMSAPTYFCSFERFVDGGTTVYNNPVLAATMEAFFYDGKGKYVPNQTTVFSLGTASLFRFIKPDETHDPKGLDALFWLNYVMDESSKDASEMQVNFLRSNLLPELDFRRFQLSLDAKAISKLPDKSIAHIPNLEADWLHELDDEELSKIDMADVTKFPLMKVLGEAVAEYICSPKSDDNYFKKDLVTKVDKKGALVTASGDRYSILKNLSDPAWIDQQPTC</sequence>
<reference evidence="4 5" key="1">
    <citation type="submission" date="2023-12" db="EMBL/GenBank/DDBJ databases">
        <title>Novel species of the genus Arcicella isolated from rivers.</title>
        <authorList>
            <person name="Lu H."/>
        </authorList>
    </citation>
    <scope>NUCLEOTIDE SEQUENCE [LARGE SCALE GENOMIC DNA]</scope>
    <source>
        <strain evidence="4 5">KCTC 23307</strain>
    </source>
</reference>
<protein>
    <submittedName>
        <fullName evidence="4">Patatin-like phospholipase family protein</fullName>
    </submittedName>
</protein>
<keyword evidence="5" id="KW-1185">Reference proteome</keyword>
<feature type="short sequence motif" description="DGA/G" evidence="2">
    <location>
        <begin position="189"/>
        <end position="191"/>
    </location>
</feature>
<evidence type="ECO:0000313" key="4">
    <source>
        <dbReference type="EMBL" id="MEA5141542.1"/>
    </source>
</evidence>
<name>A0ABU5QFZ0_9BACT</name>
<dbReference type="InterPro" id="IPR016035">
    <property type="entry name" value="Acyl_Trfase/lysoPLipase"/>
</dbReference>
<dbReference type="Pfam" id="PF01734">
    <property type="entry name" value="Patatin"/>
    <property type="match status" value="1"/>
</dbReference>
<feature type="short sequence motif" description="GXGXXG" evidence="2">
    <location>
        <begin position="25"/>
        <end position="30"/>
    </location>
</feature>
<feature type="short sequence motif" description="GXSXG" evidence="2">
    <location>
        <begin position="57"/>
        <end position="61"/>
    </location>
</feature>
<feature type="domain" description="PNPLA" evidence="3">
    <location>
        <begin position="21"/>
        <end position="203"/>
    </location>
</feature>
<dbReference type="EMBL" id="JAYFUM010000028">
    <property type="protein sequence ID" value="MEA5141542.1"/>
    <property type="molecule type" value="Genomic_DNA"/>
</dbReference>
<keyword evidence="2" id="KW-0442">Lipid degradation</keyword>
<dbReference type="InterPro" id="IPR047156">
    <property type="entry name" value="Teg/CotR/CapV-like"/>
</dbReference>
<dbReference type="PROSITE" id="PS51635">
    <property type="entry name" value="PNPLA"/>
    <property type="match status" value="1"/>
</dbReference>
<evidence type="ECO:0000259" key="3">
    <source>
        <dbReference type="PROSITE" id="PS51635"/>
    </source>
</evidence>
<accession>A0ABU5QFZ0</accession>
<keyword evidence="2" id="KW-0378">Hydrolase</keyword>
<evidence type="ECO:0000256" key="1">
    <source>
        <dbReference type="ARBA" id="ARBA00023098"/>
    </source>
</evidence>
<gene>
    <name evidence="4" type="ORF">VB248_20475</name>
</gene>
<comment type="caution">
    <text evidence="4">The sequence shown here is derived from an EMBL/GenBank/DDBJ whole genome shotgun (WGS) entry which is preliminary data.</text>
</comment>